<sequence>MRFTMFVAAFGLLATIVSGAPILDTTEVPAINITGPETGIDDAHACGTWALYGSNRGPWEGLRIGGGNHPSTGRWHSAHIGRNCRCRFYGLKSCDGSRPDWEGWGIQDVTWGEPGMTCYYCDEF</sequence>
<reference evidence="2" key="1">
    <citation type="journal article" date="2020" name="Stud. Mycol.">
        <title>101 Dothideomycetes genomes: a test case for predicting lifestyles and emergence of pathogens.</title>
        <authorList>
            <person name="Haridas S."/>
            <person name="Albert R."/>
            <person name="Binder M."/>
            <person name="Bloem J."/>
            <person name="Labutti K."/>
            <person name="Salamov A."/>
            <person name="Andreopoulos B."/>
            <person name="Baker S."/>
            <person name="Barry K."/>
            <person name="Bills G."/>
            <person name="Bluhm B."/>
            <person name="Cannon C."/>
            <person name="Castanera R."/>
            <person name="Culley D."/>
            <person name="Daum C."/>
            <person name="Ezra D."/>
            <person name="Gonzalez J."/>
            <person name="Henrissat B."/>
            <person name="Kuo A."/>
            <person name="Liang C."/>
            <person name="Lipzen A."/>
            <person name="Lutzoni F."/>
            <person name="Magnuson J."/>
            <person name="Mondo S."/>
            <person name="Nolan M."/>
            <person name="Ohm R."/>
            <person name="Pangilinan J."/>
            <person name="Park H.-J."/>
            <person name="Ramirez L."/>
            <person name="Alfaro M."/>
            <person name="Sun H."/>
            <person name="Tritt A."/>
            <person name="Yoshinaga Y."/>
            <person name="Zwiers L.-H."/>
            <person name="Turgeon B."/>
            <person name="Goodwin S."/>
            <person name="Spatafora J."/>
            <person name="Crous P."/>
            <person name="Grigoriev I."/>
        </authorList>
    </citation>
    <scope>NUCLEOTIDE SEQUENCE</scope>
    <source>
        <strain evidence="2">CBS 123094</strain>
    </source>
</reference>
<protein>
    <submittedName>
        <fullName evidence="2">Uncharacterized protein</fullName>
    </submittedName>
</protein>
<keyword evidence="1" id="KW-0732">Signal</keyword>
<feature type="chain" id="PRO_5025646272" evidence="1">
    <location>
        <begin position="20"/>
        <end position="124"/>
    </location>
</feature>
<feature type="signal peptide" evidence="1">
    <location>
        <begin position="1"/>
        <end position="19"/>
    </location>
</feature>
<evidence type="ECO:0000313" key="3">
    <source>
        <dbReference type="Proteomes" id="UP000799779"/>
    </source>
</evidence>
<organism evidence="2 3">
    <name type="scientific">Amniculicola lignicola CBS 123094</name>
    <dbReference type="NCBI Taxonomy" id="1392246"/>
    <lineage>
        <taxon>Eukaryota</taxon>
        <taxon>Fungi</taxon>
        <taxon>Dikarya</taxon>
        <taxon>Ascomycota</taxon>
        <taxon>Pezizomycotina</taxon>
        <taxon>Dothideomycetes</taxon>
        <taxon>Pleosporomycetidae</taxon>
        <taxon>Pleosporales</taxon>
        <taxon>Amniculicolaceae</taxon>
        <taxon>Amniculicola</taxon>
    </lineage>
</organism>
<evidence type="ECO:0000313" key="2">
    <source>
        <dbReference type="EMBL" id="KAF1997416.1"/>
    </source>
</evidence>
<evidence type="ECO:0000256" key="1">
    <source>
        <dbReference type="SAM" id="SignalP"/>
    </source>
</evidence>
<gene>
    <name evidence="2" type="ORF">P154DRAFT_579003</name>
</gene>
<dbReference type="AlphaFoldDB" id="A0A6A5WIC2"/>
<name>A0A6A5WIC2_9PLEO</name>
<dbReference type="EMBL" id="ML977614">
    <property type="protein sequence ID" value="KAF1997416.1"/>
    <property type="molecule type" value="Genomic_DNA"/>
</dbReference>
<accession>A0A6A5WIC2</accession>
<dbReference type="Proteomes" id="UP000799779">
    <property type="component" value="Unassembled WGS sequence"/>
</dbReference>
<keyword evidence="3" id="KW-1185">Reference proteome</keyword>
<proteinExistence type="predicted"/>